<dbReference type="EMBL" id="GBXM01088940">
    <property type="protein sequence ID" value="JAH19637.1"/>
    <property type="molecule type" value="Transcribed_RNA"/>
</dbReference>
<reference evidence="2" key="2">
    <citation type="journal article" date="2015" name="Fish Shellfish Immunol.">
        <title>Early steps in the European eel (Anguilla anguilla)-Vibrio vulnificus interaction in the gills: Role of the RtxA13 toxin.</title>
        <authorList>
            <person name="Callol A."/>
            <person name="Pajuelo D."/>
            <person name="Ebbesson L."/>
            <person name="Teles M."/>
            <person name="MacKenzie S."/>
            <person name="Amaro C."/>
        </authorList>
    </citation>
    <scope>NUCLEOTIDE SEQUENCE</scope>
</reference>
<feature type="transmembrane region" description="Helical" evidence="1">
    <location>
        <begin position="30"/>
        <end position="56"/>
    </location>
</feature>
<sequence length="65" mass="7349">MLLCAVYLCPGRWFACLFTVKKSHEEALPYLILCVENLGVVFYWILLLFCVVVGGFSKNGVYSNP</sequence>
<evidence type="ECO:0000313" key="2">
    <source>
        <dbReference type="EMBL" id="JAH19637.1"/>
    </source>
</evidence>
<keyword evidence="1" id="KW-0472">Membrane</keyword>
<reference evidence="2" key="1">
    <citation type="submission" date="2014-11" db="EMBL/GenBank/DDBJ databases">
        <authorList>
            <person name="Amaro Gonzalez C."/>
        </authorList>
    </citation>
    <scope>NUCLEOTIDE SEQUENCE</scope>
</reference>
<accession>A0A0E9QT63</accession>
<evidence type="ECO:0000256" key="1">
    <source>
        <dbReference type="SAM" id="Phobius"/>
    </source>
</evidence>
<name>A0A0E9QT63_ANGAN</name>
<proteinExistence type="predicted"/>
<organism evidence="2">
    <name type="scientific">Anguilla anguilla</name>
    <name type="common">European freshwater eel</name>
    <name type="synonym">Muraena anguilla</name>
    <dbReference type="NCBI Taxonomy" id="7936"/>
    <lineage>
        <taxon>Eukaryota</taxon>
        <taxon>Metazoa</taxon>
        <taxon>Chordata</taxon>
        <taxon>Craniata</taxon>
        <taxon>Vertebrata</taxon>
        <taxon>Euteleostomi</taxon>
        <taxon>Actinopterygii</taxon>
        <taxon>Neopterygii</taxon>
        <taxon>Teleostei</taxon>
        <taxon>Anguilliformes</taxon>
        <taxon>Anguillidae</taxon>
        <taxon>Anguilla</taxon>
    </lineage>
</organism>
<keyword evidence="1" id="KW-1133">Transmembrane helix</keyword>
<keyword evidence="1" id="KW-0812">Transmembrane</keyword>
<dbReference type="AlphaFoldDB" id="A0A0E9QT63"/>
<protein>
    <submittedName>
        <fullName evidence="2">Uncharacterized protein</fullName>
    </submittedName>
</protein>